<dbReference type="AlphaFoldDB" id="A0A1E4S934"/>
<dbReference type="GeneID" id="30990513"/>
<dbReference type="EMBL" id="KV453925">
    <property type="protein sequence ID" value="ODV76019.1"/>
    <property type="molecule type" value="Genomic_DNA"/>
</dbReference>
<evidence type="ECO:0000256" key="1">
    <source>
        <dbReference type="ARBA" id="ARBA00008861"/>
    </source>
</evidence>
<dbReference type="InterPro" id="IPR045038">
    <property type="entry name" value="AIG2-like"/>
</dbReference>
<dbReference type="Proteomes" id="UP000094389">
    <property type="component" value="Unassembled WGS sequence"/>
</dbReference>
<dbReference type="RefSeq" id="XP_020073058.1">
    <property type="nucleotide sequence ID" value="XM_020216117.1"/>
</dbReference>
<evidence type="ECO:0000256" key="2">
    <source>
        <dbReference type="ARBA" id="ARBA00022679"/>
    </source>
</evidence>
<dbReference type="Pfam" id="PF06094">
    <property type="entry name" value="GGACT"/>
    <property type="match status" value="1"/>
</dbReference>
<evidence type="ECO:0000259" key="4">
    <source>
        <dbReference type="Pfam" id="PF06094"/>
    </source>
</evidence>
<protein>
    <recommendedName>
        <fullName evidence="3">Putative gamma-glutamylcyclotransferase</fullName>
    </recommendedName>
</protein>
<dbReference type="SUPFAM" id="SSF110857">
    <property type="entry name" value="Gamma-glutamyl cyclotransferase-like"/>
    <property type="match status" value="1"/>
</dbReference>
<dbReference type="PANTHER" id="PTHR31544:SF2">
    <property type="entry name" value="AIG2-LIKE PROTEIN D"/>
    <property type="match status" value="1"/>
</dbReference>
<sequence length="158" mass="17410">MVLKENAPLFVYGTLQYKPILLRVLAAQGLEHCEGSIEHLRFSPGSLYGFKRFAVSNEAYPAIVADACGVVDGTIIEGLGSREMELLDRYEGEEYEKVSVSVSIAQHSNASNASNAGGSADPQVKCVVYVWCDDENRLVKGQTWTLDARTMEDFLEEI</sequence>
<proteinExistence type="inferred from homology"/>
<dbReference type="InterPro" id="IPR036568">
    <property type="entry name" value="GGCT-like_sf"/>
</dbReference>
<reference evidence="5 6" key="1">
    <citation type="journal article" date="2016" name="Proc. Natl. Acad. Sci. U.S.A.">
        <title>Comparative genomics of biotechnologically important yeasts.</title>
        <authorList>
            <person name="Riley R."/>
            <person name="Haridas S."/>
            <person name="Wolfe K.H."/>
            <person name="Lopes M.R."/>
            <person name="Hittinger C.T."/>
            <person name="Goeker M."/>
            <person name="Salamov A.A."/>
            <person name="Wisecaver J.H."/>
            <person name="Long T.M."/>
            <person name="Calvey C.H."/>
            <person name="Aerts A.L."/>
            <person name="Barry K.W."/>
            <person name="Choi C."/>
            <person name="Clum A."/>
            <person name="Coughlan A.Y."/>
            <person name="Deshpande S."/>
            <person name="Douglass A.P."/>
            <person name="Hanson S.J."/>
            <person name="Klenk H.-P."/>
            <person name="LaButti K.M."/>
            <person name="Lapidus A."/>
            <person name="Lindquist E.A."/>
            <person name="Lipzen A.M."/>
            <person name="Meier-Kolthoff J.P."/>
            <person name="Ohm R.A."/>
            <person name="Otillar R.P."/>
            <person name="Pangilinan J.L."/>
            <person name="Peng Y."/>
            <person name="Rokas A."/>
            <person name="Rosa C.A."/>
            <person name="Scheuner C."/>
            <person name="Sibirny A.A."/>
            <person name="Slot J.C."/>
            <person name="Stielow J.B."/>
            <person name="Sun H."/>
            <person name="Kurtzman C.P."/>
            <person name="Blackwell M."/>
            <person name="Grigoriev I.V."/>
            <person name="Jeffries T.W."/>
        </authorList>
    </citation>
    <scope>NUCLEOTIDE SEQUENCE [LARGE SCALE GENOMIC DNA]</scope>
    <source>
        <strain evidence="6">ATCC 18201 / CBS 1600 / BCRC 20928 / JCM 3617 / NBRC 0987 / NRRL Y-1542</strain>
    </source>
</reference>
<feature type="domain" description="Gamma-glutamylcyclotransferase AIG2-like" evidence="4">
    <location>
        <begin position="9"/>
        <end position="145"/>
    </location>
</feature>
<evidence type="ECO:0000313" key="5">
    <source>
        <dbReference type="EMBL" id="ODV76019.1"/>
    </source>
</evidence>
<dbReference type="CDD" id="cd06661">
    <property type="entry name" value="GGCT_like"/>
    <property type="match status" value="1"/>
</dbReference>
<dbReference type="PANTHER" id="PTHR31544">
    <property type="entry name" value="AIG2-LIKE PROTEIN D"/>
    <property type="match status" value="1"/>
</dbReference>
<accession>A0A1E4S934</accession>
<organism evidence="5 6">
    <name type="scientific">Cyberlindnera jadinii (strain ATCC 18201 / CBS 1600 / BCRC 20928 / JCM 3617 / NBRC 0987 / NRRL Y-1542)</name>
    <name type="common">Torula yeast</name>
    <name type="synonym">Candida utilis</name>
    <dbReference type="NCBI Taxonomy" id="983966"/>
    <lineage>
        <taxon>Eukaryota</taxon>
        <taxon>Fungi</taxon>
        <taxon>Dikarya</taxon>
        <taxon>Ascomycota</taxon>
        <taxon>Saccharomycotina</taxon>
        <taxon>Saccharomycetes</taxon>
        <taxon>Phaffomycetales</taxon>
        <taxon>Phaffomycetaceae</taxon>
        <taxon>Cyberlindnera</taxon>
    </lineage>
</organism>
<gene>
    <name evidence="5" type="ORF">CYBJADRAFT_170482</name>
</gene>
<dbReference type="OrthoDB" id="1044435at2759"/>
<keyword evidence="6" id="KW-1185">Reference proteome</keyword>
<dbReference type="InterPro" id="IPR013024">
    <property type="entry name" value="GGCT-like"/>
</dbReference>
<evidence type="ECO:0000313" key="6">
    <source>
        <dbReference type="Proteomes" id="UP000094389"/>
    </source>
</evidence>
<comment type="similarity">
    <text evidence="1">Belongs to the gamma-glutamylcyclotransferase family.</text>
</comment>
<dbReference type="GO" id="GO:0016740">
    <property type="term" value="F:transferase activity"/>
    <property type="evidence" value="ECO:0007669"/>
    <property type="project" value="UniProtKB-KW"/>
</dbReference>
<dbReference type="InterPro" id="IPR009288">
    <property type="entry name" value="AIG2-like_dom"/>
</dbReference>
<evidence type="ECO:0000256" key="3">
    <source>
        <dbReference type="ARBA" id="ARBA00030602"/>
    </source>
</evidence>
<dbReference type="Gene3D" id="3.10.490.10">
    <property type="entry name" value="Gamma-glutamyl cyclotransferase-like"/>
    <property type="match status" value="1"/>
</dbReference>
<name>A0A1E4S934_CYBJN</name>
<keyword evidence="2" id="KW-0808">Transferase</keyword>